<feature type="transmembrane region" description="Helical" evidence="5">
    <location>
        <begin position="341"/>
        <end position="364"/>
    </location>
</feature>
<reference evidence="7" key="1">
    <citation type="journal article" date="2014" name="Int. J. Syst. Evol. Microbiol.">
        <title>Complete genome sequence of Corynebacterium casei LMG S-19264T (=DSM 44701T), isolated from a smear-ripened cheese.</title>
        <authorList>
            <consortium name="US DOE Joint Genome Institute (JGI-PGF)"/>
            <person name="Walter F."/>
            <person name="Albersmeier A."/>
            <person name="Kalinowski J."/>
            <person name="Ruckert C."/>
        </authorList>
    </citation>
    <scope>NUCLEOTIDE SEQUENCE</scope>
    <source>
        <strain evidence="7">CGMCC 1.15388</strain>
    </source>
</reference>
<keyword evidence="2 5" id="KW-0812">Transmembrane</keyword>
<protein>
    <submittedName>
        <fullName evidence="7">Benzoate transporter</fullName>
    </submittedName>
</protein>
<feature type="transmembrane region" description="Helical" evidence="5">
    <location>
        <begin position="249"/>
        <end position="268"/>
    </location>
</feature>
<accession>A0A917AW38</accession>
<dbReference type="GO" id="GO:0005886">
    <property type="term" value="C:plasma membrane"/>
    <property type="evidence" value="ECO:0007669"/>
    <property type="project" value="UniProtKB-SubCell"/>
</dbReference>
<feature type="transmembrane region" description="Helical" evidence="5">
    <location>
        <begin position="376"/>
        <end position="401"/>
    </location>
</feature>
<dbReference type="InterPro" id="IPR011701">
    <property type="entry name" value="MFS"/>
</dbReference>
<reference evidence="7" key="2">
    <citation type="submission" date="2020-09" db="EMBL/GenBank/DDBJ databases">
        <authorList>
            <person name="Sun Q."/>
            <person name="Zhou Y."/>
        </authorList>
    </citation>
    <scope>NUCLEOTIDE SEQUENCE</scope>
    <source>
        <strain evidence="7">CGMCC 1.15388</strain>
    </source>
</reference>
<evidence type="ECO:0000256" key="3">
    <source>
        <dbReference type="ARBA" id="ARBA00022989"/>
    </source>
</evidence>
<dbReference type="Gene3D" id="1.20.1250.20">
    <property type="entry name" value="MFS general substrate transporter like domains"/>
    <property type="match status" value="1"/>
</dbReference>
<feature type="transmembrane region" description="Helical" evidence="5">
    <location>
        <begin position="119"/>
        <end position="140"/>
    </location>
</feature>
<dbReference type="PANTHER" id="PTHR23508:SF10">
    <property type="entry name" value="CARBOXYLIC ACID TRANSPORTER PROTEIN HOMOLOG"/>
    <property type="match status" value="1"/>
</dbReference>
<feature type="domain" description="Major facilitator superfamily (MFS) profile" evidence="6">
    <location>
        <begin position="20"/>
        <end position="431"/>
    </location>
</feature>
<feature type="transmembrane region" description="Helical" evidence="5">
    <location>
        <begin position="288"/>
        <end position="306"/>
    </location>
</feature>
<sequence>MSQALTTATPAKERRTAAWVAFIACTALVFDGYDLTIYGTVMPTLMNDPSHIGPLDGATAGALGSYAMLGVLAGALITGGIGDYLGRRRMILLSITWFSVGMILTSFATSVLAFGLLRFLTGLGLGAVLATAGATMAEFAPADKKNLYNAIVYAGIPAGGVLAALLGMILLDPIGWRGLFLIGALPILLIPVAWFKLPESPRWLLSRGRREEAIRVAERTGIALVDESQTADDKAVERTGFAALMTPRYLLPTILIGFMSFSGLLLTYGLNTWLPRIMEGYGYGTTYSLAFLLFLNGGAVIGCLLGSKVADRVGPKRVVTGTFILAALSLSLMTIELPFATLLLLISIAGVGTLGTQVLIYGFVATYYTTNTRAAGVAWCAGFGRLGGVAGPAVGGLITTLGLTGGAAFYVFGGVALFGAGITQLVRRQKDLEEIDVVQREQRQTQDA</sequence>
<feature type="transmembrane region" description="Helical" evidence="5">
    <location>
        <begin position="16"/>
        <end position="38"/>
    </location>
</feature>
<keyword evidence="3 5" id="KW-1133">Transmembrane helix</keyword>
<feature type="transmembrane region" description="Helical" evidence="5">
    <location>
        <begin position="58"/>
        <end position="78"/>
    </location>
</feature>
<evidence type="ECO:0000256" key="2">
    <source>
        <dbReference type="ARBA" id="ARBA00022692"/>
    </source>
</evidence>
<evidence type="ECO:0000313" key="7">
    <source>
        <dbReference type="EMBL" id="GGE76876.1"/>
    </source>
</evidence>
<dbReference type="SUPFAM" id="SSF103473">
    <property type="entry name" value="MFS general substrate transporter"/>
    <property type="match status" value="1"/>
</dbReference>
<comment type="subcellular location">
    <subcellularLocation>
        <location evidence="1">Cell membrane</location>
        <topology evidence="1">Multi-pass membrane protein</topology>
    </subcellularLocation>
</comment>
<evidence type="ECO:0000313" key="8">
    <source>
        <dbReference type="Proteomes" id="UP000633136"/>
    </source>
</evidence>
<keyword evidence="8" id="KW-1185">Reference proteome</keyword>
<dbReference type="AlphaFoldDB" id="A0A917AW38"/>
<dbReference type="EMBL" id="BMIS01000014">
    <property type="protein sequence ID" value="GGE76876.1"/>
    <property type="molecule type" value="Genomic_DNA"/>
</dbReference>
<dbReference type="PANTHER" id="PTHR23508">
    <property type="entry name" value="CARBOXYLIC ACID TRANSPORTER PROTEIN HOMOLOG"/>
    <property type="match status" value="1"/>
</dbReference>
<comment type="caution">
    <text evidence="7">The sequence shown here is derived from an EMBL/GenBank/DDBJ whole genome shotgun (WGS) entry which is preliminary data.</text>
</comment>
<feature type="transmembrane region" description="Helical" evidence="5">
    <location>
        <begin position="176"/>
        <end position="197"/>
    </location>
</feature>
<gene>
    <name evidence="7" type="ORF">GCM10011401_25310</name>
</gene>
<dbReference type="Pfam" id="PF07690">
    <property type="entry name" value="MFS_1"/>
    <property type="match status" value="1"/>
</dbReference>
<evidence type="ECO:0000256" key="1">
    <source>
        <dbReference type="ARBA" id="ARBA00004651"/>
    </source>
</evidence>
<name>A0A917AW38_9MICC</name>
<organism evidence="7 8">
    <name type="scientific">Nesterenkonia cremea</name>
    <dbReference type="NCBI Taxonomy" id="1882340"/>
    <lineage>
        <taxon>Bacteria</taxon>
        <taxon>Bacillati</taxon>
        <taxon>Actinomycetota</taxon>
        <taxon>Actinomycetes</taxon>
        <taxon>Micrococcales</taxon>
        <taxon>Micrococcaceae</taxon>
        <taxon>Nesterenkonia</taxon>
    </lineage>
</organism>
<dbReference type="InterPro" id="IPR036259">
    <property type="entry name" value="MFS_trans_sf"/>
</dbReference>
<feature type="transmembrane region" description="Helical" evidence="5">
    <location>
        <begin position="147"/>
        <end position="170"/>
    </location>
</feature>
<feature type="transmembrane region" description="Helical" evidence="5">
    <location>
        <begin position="407"/>
        <end position="426"/>
    </location>
</feature>
<feature type="transmembrane region" description="Helical" evidence="5">
    <location>
        <begin position="318"/>
        <end position="335"/>
    </location>
</feature>
<evidence type="ECO:0000256" key="5">
    <source>
        <dbReference type="SAM" id="Phobius"/>
    </source>
</evidence>
<keyword evidence="4 5" id="KW-0472">Membrane</keyword>
<dbReference type="PROSITE" id="PS50850">
    <property type="entry name" value="MFS"/>
    <property type="match status" value="1"/>
</dbReference>
<feature type="transmembrane region" description="Helical" evidence="5">
    <location>
        <begin position="90"/>
        <end position="113"/>
    </location>
</feature>
<proteinExistence type="predicted"/>
<evidence type="ECO:0000256" key="4">
    <source>
        <dbReference type="ARBA" id="ARBA00023136"/>
    </source>
</evidence>
<dbReference type="Proteomes" id="UP000633136">
    <property type="component" value="Unassembled WGS sequence"/>
</dbReference>
<dbReference type="GO" id="GO:0046943">
    <property type="term" value="F:carboxylic acid transmembrane transporter activity"/>
    <property type="evidence" value="ECO:0007669"/>
    <property type="project" value="TreeGrafter"/>
</dbReference>
<dbReference type="CDD" id="cd17365">
    <property type="entry name" value="MFS_PcaK_like"/>
    <property type="match status" value="1"/>
</dbReference>
<evidence type="ECO:0000259" key="6">
    <source>
        <dbReference type="PROSITE" id="PS50850"/>
    </source>
</evidence>
<dbReference type="InterPro" id="IPR020846">
    <property type="entry name" value="MFS_dom"/>
</dbReference>